<keyword evidence="20" id="KW-0012">Acyltransferase</keyword>
<evidence type="ECO:0000256" key="11">
    <source>
        <dbReference type="ARBA" id="ARBA00022679"/>
    </source>
</evidence>
<keyword evidence="10" id="KW-0597">Phosphoprotein</keyword>
<keyword evidence="27" id="KW-1185">Reference proteome</keyword>
<keyword evidence="18" id="KW-0906">Nuclear pore complex</keyword>
<keyword evidence="14" id="KW-0653">Protein transport</keyword>
<reference evidence="26 27" key="1">
    <citation type="submission" date="2020-08" db="EMBL/GenBank/DDBJ databases">
        <authorList>
            <person name="Hejnol A."/>
        </authorList>
    </citation>
    <scope>NUCLEOTIDE SEQUENCE [LARGE SCALE GENOMIC DNA]</scope>
</reference>
<proteinExistence type="inferred from homology"/>
<keyword evidence="8" id="KW-0488">Methylation</keyword>
<dbReference type="EMBL" id="CAJFCJ010000009">
    <property type="protein sequence ID" value="CAD5118676.1"/>
    <property type="molecule type" value="Genomic_DNA"/>
</dbReference>
<sequence>MEGNCNNAIQSSNPPNFTFSFTGANKEGLFGRSVMNQNEKQQTGGSQKEKLTLFGKEIVGQDSNKAPNWNPSVSSSNAPNFEFSTSSKSTFGLFGKPANKEQDGASLFASDDGNQRPKTGLFGKEVQNENKGKFFDTRKHSQLSSTSKFSLSNNEGSTSKRMLFGKGNLAQDEKVEKKIDEPATVDKRPLFNKGALSEGETKKQKKDWLSTNLHERLFRRAVPGLGSDRPKLVFICKKIPIKFNKKDILNKHFKTFGQVTKISINSFKQTAIVHFADTRSALEAKKHGTRIHGMDHDIEIVWAKTNPPSNASQNVPQRSGASEVANKGNINDELLTMKGTTDIEADFNFPDSTVERLPLRTRPRPASPVRVDSPVNSRSVSPAPIRYNELVTGKNAGEKWLVLDNYDKKYRKNFKDKPRRGHVMGTCPDMCPEKERYFREDKRRLSIYEVVPGHDIVDHSRAVKEYSRSSADQEMPLPHEVRPVYVLEKTMNYLLQTVLKMPDEAHWDEWYDFLWNRTRAIRKDITQQQLCDTSTVSLVEKCARFHIYCSHRLCELHMAVFDKKINDENLTKCLQTLKELYKDLESKGILCPNEAEFRSYIVLMNLNGGDCLREVQQLRFEVRESKQVRYVVKVHQTLNANNYVRFFKLVKKASFLQAAILHRYFVQVRTFALKVMCKAYTANTQIPIGDLVDQLCFEDEFQAQEFFHHFEIETTNQHVVLKQKSLIKPEAEFKLKRAIQLVESKMEEPLEEVINGGPLEKLNVEEPSSSFDKDGRFYVQAYMQVAPTESEPTESAEKSDEEVINSIFENFLNETCRETILTIIESVHSDEKLISNIRINICSELITTTVNSYIAEICQECKREEVEIHHRNRAEAAAIKQAAIQNCTNSLTDLVVNDLCREITSEELHRAEREWTEKFNLSYSEELLSSLVEDIVVTDARHLSFTIHEKSIQERKQFLQNALEKVQILRLGNLWKSWKFVLKKQLQLKWNMKHFPSAPPILTTSEQLNSLSQGIRLEGDNIHIGHAKVTAKRINDIAYADLNIKKAIEEAEKRLCDLEHKFLSPLSLSYSIGSHLAKNCKSKHIYCKILLAHPETDHKLTQWLKQKFSQGAIDDERFNIQKSKLLSLYTTDIENKKITFCIRTLQGIGSNDATLRQVFKGTSAVILCTSSETGIELNKRIDYIRTLPLQSQIPILVMSSNLIQFQKLQGFSDFRMDILPFDNKVKTLDMLEENLEWLALRLPCEILLKSSDLCDYVSDILQTEYFNLVYRDLMKRRKQNLLDRGPQIMIQFYNDVLKYIAESIIASSELSSWPIYELAESNEDLPPNNWNDSHIIEYITDFIFSLTLPDFEFTNEKTENWSDVVNDVTDFLDAAISTSDLNSSLLYTKVNRLLHKTKVAFEERVLCECELPIICVPWTEIISSCINHLISNFRILSNGIKVFLNPARKVVYKPPNAWISEVLSQPESMLDATIAETVARNLKRKSIEVKEPYKKKKFYINDDTNSSLLEVACSVDQLYESIVEEKQEMEIVNEIINITTEQSKNSQNPSFNNLEEGLELLNSALEREKLEETILTQKLQFLSQ</sequence>
<evidence type="ECO:0000256" key="23">
    <source>
        <dbReference type="ARBA" id="ARBA00069544"/>
    </source>
</evidence>
<gene>
    <name evidence="26" type="ORF">DGYR_LOCUS7011</name>
</gene>
<dbReference type="GO" id="GO:0005654">
    <property type="term" value="C:nucleoplasm"/>
    <property type="evidence" value="ECO:0007669"/>
    <property type="project" value="UniProtKB-SubCell"/>
</dbReference>
<dbReference type="GO" id="GO:0005737">
    <property type="term" value="C:cytoplasm"/>
    <property type="evidence" value="ECO:0007669"/>
    <property type="project" value="UniProtKB-SubCell"/>
</dbReference>
<dbReference type="Proteomes" id="UP000549394">
    <property type="component" value="Unassembled WGS sequence"/>
</dbReference>
<keyword evidence="16" id="KW-0811">Translocation</keyword>
<keyword evidence="13" id="KW-0391">Immunity</keyword>
<evidence type="ECO:0000256" key="16">
    <source>
        <dbReference type="ARBA" id="ARBA00023010"/>
    </source>
</evidence>
<keyword evidence="19" id="KW-0539">Nucleus</keyword>
<name>A0A7I8VQZ3_9ANNE</name>
<comment type="caution">
    <text evidence="26">The sequence shown here is derived from an EMBL/GenBank/DDBJ whole genome shotgun (WGS) entry which is preliminary data.</text>
</comment>
<keyword evidence="11" id="KW-0808">Transferase</keyword>
<comment type="function">
    <text evidence="22">As a component of the TREX-2 complex, involved in the export of mRNAs to the cytoplasm through the nuclear pores. Through the acetylation of histones, affects the assembly of nucleosomes at immunoglobulin variable region genes and promotes the recruitment and positioning of transcription complex to favor DNA cytosine deaminase AICDA/AID targeting, hence promoting somatic hypermutations.</text>
</comment>
<dbReference type="InterPro" id="IPR012677">
    <property type="entry name" value="Nucleotide-bd_a/b_plait_sf"/>
</dbReference>
<evidence type="ECO:0000256" key="4">
    <source>
        <dbReference type="ARBA" id="ARBA00004642"/>
    </source>
</evidence>
<dbReference type="InterPro" id="IPR045107">
    <property type="entry name" value="SAC3/GANP/THP3"/>
</dbReference>
<dbReference type="GO" id="GO:0005643">
    <property type="term" value="C:nuclear pore"/>
    <property type="evidence" value="ECO:0007669"/>
    <property type="project" value="UniProtKB-SubCell"/>
</dbReference>
<dbReference type="Gene3D" id="3.30.70.330">
    <property type="match status" value="1"/>
</dbReference>
<keyword evidence="12" id="KW-0509">mRNA transport</keyword>
<dbReference type="SUPFAM" id="SSF54928">
    <property type="entry name" value="RNA-binding domain, RBD"/>
    <property type="match status" value="1"/>
</dbReference>
<evidence type="ECO:0000256" key="15">
    <source>
        <dbReference type="ARBA" id="ARBA00022990"/>
    </source>
</evidence>
<evidence type="ECO:0000259" key="25">
    <source>
        <dbReference type="Pfam" id="PF16769"/>
    </source>
</evidence>
<feature type="domain" description="Germinal-centre associated nuclear protein MCM3AP" evidence="25">
    <location>
        <begin position="1225"/>
        <end position="1438"/>
    </location>
</feature>
<dbReference type="EC" id="2.3.1.48" evidence="5"/>
<evidence type="ECO:0000256" key="20">
    <source>
        <dbReference type="ARBA" id="ARBA00023315"/>
    </source>
</evidence>
<feature type="domain" description="SAC3/GANP/THP3 conserved" evidence="24">
    <location>
        <begin position="430"/>
        <end position="715"/>
    </location>
</feature>
<evidence type="ECO:0000313" key="27">
    <source>
        <dbReference type="Proteomes" id="UP000549394"/>
    </source>
</evidence>
<keyword evidence="17" id="KW-0175">Coiled coil</keyword>
<protein>
    <recommendedName>
        <fullName evidence="23">Germinal-center associated nuclear protein</fullName>
        <ecNumber evidence="5">2.3.1.48</ecNumber>
    </recommendedName>
</protein>
<evidence type="ECO:0000256" key="19">
    <source>
        <dbReference type="ARBA" id="ARBA00023242"/>
    </source>
</evidence>
<evidence type="ECO:0000256" key="5">
    <source>
        <dbReference type="ARBA" id="ARBA00013184"/>
    </source>
</evidence>
<evidence type="ECO:0000256" key="18">
    <source>
        <dbReference type="ARBA" id="ARBA00023132"/>
    </source>
</evidence>
<dbReference type="GO" id="GO:0003676">
    <property type="term" value="F:nucleic acid binding"/>
    <property type="evidence" value="ECO:0007669"/>
    <property type="project" value="InterPro"/>
</dbReference>
<dbReference type="GO" id="GO:0005694">
    <property type="term" value="C:chromosome"/>
    <property type="evidence" value="ECO:0007669"/>
    <property type="project" value="UniProtKB-SubCell"/>
</dbReference>
<accession>A0A7I8VQZ3</accession>
<keyword evidence="15" id="KW-0007">Acetylation</keyword>
<evidence type="ECO:0000256" key="3">
    <source>
        <dbReference type="ARBA" id="ARBA00004567"/>
    </source>
</evidence>
<evidence type="ECO:0000256" key="8">
    <source>
        <dbReference type="ARBA" id="ARBA00022481"/>
    </source>
</evidence>
<dbReference type="Pfam" id="PF16769">
    <property type="entry name" value="MCM3AP_GANP"/>
    <property type="match status" value="1"/>
</dbReference>
<keyword evidence="9" id="KW-0963">Cytoplasm</keyword>
<evidence type="ECO:0000256" key="22">
    <source>
        <dbReference type="ARBA" id="ARBA00055631"/>
    </source>
</evidence>
<evidence type="ECO:0000256" key="9">
    <source>
        <dbReference type="ARBA" id="ARBA00022490"/>
    </source>
</evidence>
<dbReference type="GO" id="GO:0061733">
    <property type="term" value="F:protein-lysine-acetyltransferase activity"/>
    <property type="evidence" value="ECO:0007669"/>
    <property type="project" value="UniProtKB-EC"/>
</dbReference>
<keyword evidence="6" id="KW-0813">Transport</keyword>
<evidence type="ECO:0000256" key="17">
    <source>
        <dbReference type="ARBA" id="ARBA00023054"/>
    </source>
</evidence>
<dbReference type="InterPro" id="IPR005062">
    <property type="entry name" value="SAC3/GANP/THP3_conserved"/>
</dbReference>
<dbReference type="GO" id="GO:0002376">
    <property type="term" value="P:immune system process"/>
    <property type="evidence" value="ECO:0007669"/>
    <property type="project" value="UniProtKB-KW"/>
</dbReference>
<evidence type="ECO:0000256" key="14">
    <source>
        <dbReference type="ARBA" id="ARBA00022927"/>
    </source>
</evidence>
<dbReference type="OrthoDB" id="21502at2759"/>
<evidence type="ECO:0000259" key="24">
    <source>
        <dbReference type="Pfam" id="PF03399"/>
    </source>
</evidence>
<evidence type="ECO:0000256" key="7">
    <source>
        <dbReference type="ARBA" id="ARBA00022454"/>
    </source>
</evidence>
<comment type="subcellular location">
    <subcellularLocation>
        <location evidence="1">Chromosome</location>
    </subcellularLocation>
    <subcellularLocation>
        <location evidence="2">Cytoplasm</location>
    </subcellularLocation>
    <subcellularLocation>
        <location evidence="3">Nucleus</location>
        <location evidence="3">Nuclear pore complex</location>
    </subcellularLocation>
    <subcellularLocation>
        <location evidence="4">Nucleus</location>
        <location evidence="4">Nucleoplasm</location>
    </subcellularLocation>
</comment>
<dbReference type="PANTHER" id="PTHR12436:SF3">
    <property type="entry name" value="GERMINAL-CENTER ASSOCIATED NUCLEAR PROTEIN"/>
    <property type="match status" value="1"/>
</dbReference>
<dbReference type="InterPro" id="IPR035979">
    <property type="entry name" value="RBD_domain_sf"/>
</dbReference>
<evidence type="ECO:0000256" key="21">
    <source>
        <dbReference type="ARBA" id="ARBA00038443"/>
    </source>
</evidence>
<evidence type="ECO:0000256" key="1">
    <source>
        <dbReference type="ARBA" id="ARBA00004286"/>
    </source>
</evidence>
<comment type="similarity">
    <text evidence="21">Belongs to the SAC3 family.</text>
</comment>
<dbReference type="PANTHER" id="PTHR12436">
    <property type="entry name" value="80 KDA MCM3-ASSOCIATED PROTEIN"/>
    <property type="match status" value="1"/>
</dbReference>
<dbReference type="GO" id="GO:0015031">
    <property type="term" value="P:protein transport"/>
    <property type="evidence" value="ECO:0007669"/>
    <property type="project" value="UniProtKB-KW"/>
</dbReference>
<organism evidence="26 27">
    <name type="scientific">Dimorphilus gyrociliatus</name>
    <dbReference type="NCBI Taxonomy" id="2664684"/>
    <lineage>
        <taxon>Eukaryota</taxon>
        <taxon>Metazoa</taxon>
        <taxon>Spiralia</taxon>
        <taxon>Lophotrochozoa</taxon>
        <taxon>Annelida</taxon>
        <taxon>Polychaeta</taxon>
        <taxon>Polychaeta incertae sedis</taxon>
        <taxon>Dinophilidae</taxon>
        <taxon>Dimorphilus</taxon>
    </lineage>
</organism>
<keyword evidence="7" id="KW-0158">Chromosome</keyword>
<evidence type="ECO:0000256" key="13">
    <source>
        <dbReference type="ARBA" id="ARBA00022859"/>
    </source>
</evidence>
<evidence type="ECO:0000313" key="26">
    <source>
        <dbReference type="EMBL" id="CAD5118676.1"/>
    </source>
</evidence>
<dbReference type="Pfam" id="PF03399">
    <property type="entry name" value="SAC3_GANP"/>
    <property type="match status" value="1"/>
</dbReference>
<evidence type="ECO:0000256" key="10">
    <source>
        <dbReference type="ARBA" id="ARBA00022553"/>
    </source>
</evidence>
<dbReference type="GO" id="GO:0070390">
    <property type="term" value="C:transcription export complex 2"/>
    <property type="evidence" value="ECO:0007669"/>
    <property type="project" value="TreeGrafter"/>
</dbReference>
<evidence type="ECO:0000256" key="2">
    <source>
        <dbReference type="ARBA" id="ARBA00004496"/>
    </source>
</evidence>
<dbReference type="Gene3D" id="1.25.40.990">
    <property type="match status" value="1"/>
</dbReference>
<evidence type="ECO:0000256" key="12">
    <source>
        <dbReference type="ARBA" id="ARBA00022816"/>
    </source>
</evidence>
<evidence type="ECO:0000256" key="6">
    <source>
        <dbReference type="ARBA" id="ARBA00022448"/>
    </source>
</evidence>
<dbReference type="FunFam" id="1.25.40.990:FF:000003">
    <property type="entry name" value="germinal-center associated nuclear protein isoform X2"/>
    <property type="match status" value="1"/>
</dbReference>
<dbReference type="InterPro" id="IPR031907">
    <property type="entry name" value="MCM3AP_GANP"/>
</dbReference>
<dbReference type="GO" id="GO:0006406">
    <property type="term" value="P:mRNA export from nucleus"/>
    <property type="evidence" value="ECO:0007669"/>
    <property type="project" value="TreeGrafter"/>
</dbReference>